<evidence type="ECO:0000313" key="3">
    <source>
        <dbReference type="Proteomes" id="UP000198362"/>
    </source>
</evidence>
<feature type="transmembrane region" description="Helical" evidence="1">
    <location>
        <begin position="12"/>
        <end position="34"/>
    </location>
</feature>
<dbReference type="Proteomes" id="UP000198362">
    <property type="component" value="Unassembled WGS sequence"/>
</dbReference>
<keyword evidence="1" id="KW-0472">Membrane</keyword>
<accession>A0A239P0J3</accession>
<proteinExistence type="predicted"/>
<dbReference type="RefSeq" id="WP_089253232.1">
    <property type="nucleotide sequence ID" value="NZ_FZPH01000012.1"/>
</dbReference>
<reference evidence="2 3" key="1">
    <citation type="submission" date="2017-06" db="EMBL/GenBank/DDBJ databases">
        <authorList>
            <person name="Kim H.J."/>
            <person name="Triplett B.A."/>
        </authorList>
    </citation>
    <scope>NUCLEOTIDE SEQUENCE [LARGE SCALE GENOMIC DNA]</scope>
    <source>
        <strain evidence="2 3">CGMCC 4.5593</strain>
    </source>
</reference>
<feature type="transmembrane region" description="Helical" evidence="1">
    <location>
        <begin position="46"/>
        <end position="65"/>
    </location>
</feature>
<evidence type="ECO:0000313" key="2">
    <source>
        <dbReference type="EMBL" id="SNT60223.1"/>
    </source>
</evidence>
<protein>
    <submittedName>
        <fullName evidence="2">Uncharacterized protein</fullName>
    </submittedName>
</protein>
<keyword evidence="3" id="KW-1185">Reference proteome</keyword>
<sequence length="117" mass="13345">MEPLSLMSTWDVIWRVVVPIVLVAAMAGTVWFVFTEPPDQFSRPRGWQWAWVAIWLVTAGDAAFGDSRWWFERTWKACVAVLVAVAVVVAVWRHLRWRATRARSSVSPPPDPARPDS</sequence>
<dbReference type="OrthoDB" id="9805770at2"/>
<keyword evidence="1" id="KW-1133">Transmembrane helix</keyword>
<name>A0A239P0J3_9ACTN</name>
<gene>
    <name evidence="2" type="ORF">SAMN05421812_11241</name>
</gene>
<feature type="transmembrane region" description="Helical" evidence="1">
    <location>
        <begin position="77"/>
        <end position="95"/>
    </location>
</feature>
<keyword evidence="1" id="KW-0812">Transmembrane</keyword>
<dbReference type="EMBL" id="FZPH01000012">
    <property type="protein sequence ID" value="SNT60223.1"/>
    <property type="molecule type" value="Genomic_DNA"/>
</dbReference>
<organism evidence="2 3">
    <name type="scientific">Asanoa hainanensis</name>
    <dbReference type="NCBI Taxonomy" id="560556"/>
    <lineage>
        <taxon>Bacteria</taxon>
        <taxon>Bacillati</taxon>
        <taxon>Actinomycetota</taxon>
        <taxon>Actinomycetes</taxon>
        <taxon>Micromonosporales</taxon>
        <taxon>Micromonosporaceae</taxon>
        <taxon>Asanoa</taxon>
    </lineage>
</organism>
<evidence type="ECO:0000256" key="1">
    <source>
        <dbReference type="SAM" id="Phobius"/>
    </source>
</evidence>
<dbReference type="AlphaFoldDB" id="A0A239P0J3"/>